<sequence>MESRAAGRPGLAWPQMAEQHLNAHHVTHIIGAGVRITAAGGVVGRAEVERKVRRLMDAGDADGQKMRAKAAWTQKAARSAVSDGGTSRVALLKLVEELQGSYCDVMVANKDRS</sequence>
<evidence type="ECO:0000313" key="1">
    <source>
        <dbReference type="EMBL" id="EMS63797.1"/>
    </source>
</evidence>
<dbReference type="GO" id="GO:0016740">
    <property type="term" value="F:transferase activity"/>
    <property type="evidence" value="ECO:0007669"/>
    <property type="project" value="UniProtKB-KW"/>
</dbReference>
<dbReference type="SUPFAM" id="SSF53756">
    <property type="entry name" value="UDP-Glycosyltransferase/glycogen phosphorylase"/>
    <property type="match status" value="1"/>
</dbReference>
<accession>M7ZUJ9</accession>
<dbReference type="eggNOG" id="KOG1192">
    <property type="taxonomic scope" value="Eukaryota"/>
</dbReference>
<dbReference type="STRING" id="4572.M7ZUJ9"/>
<organism evidence="1">
    <name type="scientific">Triticum urartu</name>
    <name type="common">Red wild einkorn</name>
    <name type="synonym">Crithodium urartu</name>
    <dbReference type="NCBI Taxonomy" id="4572"/>
    <lineage>
        <taxon>Eukaryota</taxon>
        <taxon>Viridiplantae</taxon>
        <taxon>Streptophyta</taxon>
        <taxon>Embryophyta</taxon>
        <taxon>Tracheophyta</taxon>
        <taxon>Spermatophyta</taxon>
        <taxon>Magnoliopsida</taxon>
        <taxon>Liliopsida</taxon>
        <taxon>Poales</taxon>
        <taxon>Poaceae</taxon>
        <taxon>BOP clade</taxon>
        <taxon>Pooideae</taxon>
        <taxon>Triticodae</taxon>
        <taxon>Triticeae</taxon>
        <taxon>Triticinae</taxon>
        <taxon>Triticum</taxon>
    </lineage>
</organism>
<name>M7ZUJ9_TRIUA</name>
<dbReference type="PANTHER" id="PTHR48045">
    <property type="entry name" value="UDP-GLYCOSYLTRANSFERASE 72B1"/>
    <property type="match status" value="1"/>
</dbReference>
<dbReference type="AlphaFoldDB" id="M7ZUJ9"/>
<reference evidence="1" key="1">
    <citation type="journal article" date="2013" name="Nature">
        <title>Draft genome of the wheat A-genome progenitor Triticum urartu.</title>
        <authorList>
            <person name="Ling H.Q."/>
            <person name="Zhao S."/>
            <person name="Liu D."/>
            <person name="Wang J."/>
            <person name="Sun H."/>
            <person name="Zhang C."/>
            <person name="Fan H."/>
            <person name="Li D."/>
            <person name="Dong L."/>
            <person name="Tao Y."/>
            <person name="Gao C."/>
            <person name="Wu H."/>
            <person name="Li Y."/>
            <person name="Cui Y."/>
            <person name="Guo X."/>
            <person name="Zheng S."/>
            <person name="Wang B."/>
            <person name="Yu K."/>
            <person name="Liang Q."/>
            <person name="Yang W."/>
            <person name="Lou X."/>
            <person name="Chen J."/>
            <person name="Feng M."/>
            <person name="Jian J."/>
            <person name="Zhang X."/>
            <person name="Luo G."/>
            <person name="Jiang Y."/>
            <person name="Liu J."/>
            <person name="Wang Z."/>
            <person name="Sha Y."/>
            <person name="Zhang B."/>
            <person name="Wu H."/>
            <person name="Tang D."/>
            <person name="Shen Q."/>
            <person name="Xue P."/>
            <person name="Zou S."/>
            <person name="Wang X."/>
            <person name="Liu X."/>
            <person name="Wang F."/>
            <person name="Yang Y."/>
            <person name="An X."/>
            <person name="Dong Z."/>
            <person name="Zhang K."/>
            <person name="Zhang X."/>
            <person name="Luo M.C."/>
            <person name="Dvorak J."/>
            <person name="Tong Y."/>
            <person name="Wang J."/>
            <person name="Yang H."/>
            <person name="Li Z."/>
            <person name="Wang D."/>
            <person name="Zhang A."/>
            <person name="Wang J."/>
        </authorList>
    </citation>
    <scope>NUCLEOTIDE SEQUENCE</scope>
</reference>
<dbReference type="EMBL" id="KD064683">
    <property type="protein sequence ID" value="EMS63797.1"/>
    <property type="molecule type" value="Genomic_DNA"/>
</dbReference>
<protein>
    <submittedName>
        <fullName evidence="1">UDP-glycosyltransferase 71C4</fullName>
    </submittedName>
</protein>
<gene>
    <name evidence="1" type="ORF">TRIUR3_33112</name>
</gene>
<dbReference type="Gene3D" id="3.40.50.2000">
    <property type="entry name" value="Glycogen Phosphorylase B"/>
    <property type="match status" value="2"/>
</dbReference>
<keyword evidence="1" id="KW-0808">Transferase</keyword>
<dbReference type="OMA" id="FVGIHRM"/>
<dbReference type="PANTHER" id="PTHR48045:SF34">
    <property type="entry name" value="ISOFLAVONE 7-O-GLUCOSYLTRANSFERASE 1-LIKE"/>
    <property type="match status" value="1"/>
</dbReference>
<proteinExistence type="predicted"/>